<reference evidence="2" key="1">
    <citation type="submission" date="2020-12" db="EMBL/GenBank/DDBJ databases">
        <title>Genomic characterization of non-nitrogen-fixing Frankia strains.</title>
        <authorList>
            <person name="Carlos-Shanley C."/>
            <person name="Guerra T."/>
            <person name="Hahn D."/>
        </authorList>
    </citation>
    <scope>NUCLEOTIDE SEQUENCE</scope>
    <source>
        <strain evidence="2">CN6</strain>
    </source>
</reference>
<dbReference type="AlphaFoldDB" id="A0A937RD02"/>
<dbReference type="EMBL" id="JAEACQ010000162">
    <property type="protein sequence ID" value="MBL7627612.1"/>
    <property type="molecule type" value="Genomic_DNA"/>
</dbReference>
<protein>
    <submittedName>
        <fullName evidence="2">Nitroreductase</fullName>
    </submittedName>
</protein>
<proteinExistence type="predicted"/>
<keyword evidence="3" id="KW-1185">Reference proteome</keyword>
<feature type="compositionally biased region" description="Gly residues" evidence="1">
    <location>
        <begin position="243"/>
        <end position="256"/>
    </location>
</feature>
<gene>
    <name evidence="2" type="ORF">I7412_10605</name>
</gene>
<dbReference type="SUPFAM" id="SSF55469">
    <property type="entry name" value="FMN-dependent nitroreductase-like"/>
    <property type="match status" value="2"/>
</dbReference>
<name>A0A937RD02_9ACTN</name>
<dbReference type="PANTHER" id="PTHR23026">
    <property type="entry name" value="NADPH NITROREDUCTASE"/>
    <property type="match status" value="1"/>
</dbReference>
<accession>A0A937RD02</accession>
<sequence length="368" mass="37904">MVTHGTTISRDQVHAAVEAANLAPSIHNSQPWRWRFRDDALELSADLGRALPVADPDHRQLLVSCGAALLNGWLALRAAGLDVEVAELPDGPDIATGRLAALRIVGLRPPTDEETRLAAAVGHRHTDRRPFEPAELPADAVRELRHAAEAEGCWLASLTSEQARVELAVLLARADWVEQHDPAYQTELAAWTRADPDATDGVPLTAAPGSGEPRRSEFALRSFAPAGETGAATGGAAGAVAGAGAGEAAGGSGGAEPGPAPAEPPVEHPGVLVLGTDADGPADRLRAGRGLGRVLLTATAAGLATSPLGQAIDMEATRALVRSATGGTGHTQMILRVGYPDHSAPPLTPTGRRPVAEVLEEFGTPPAS</sequence>
<dbReference type="NCBIfam" id="NF047509">
    <property type="entry name" value="Rv3131_FMN_oxido"/>
    <property type="match status" value="1"/>
</dbReference>
<dbReference type="InterPro" id="IPR050627">
    <property type="entry name" value="Nitroreductase/BluB"/>
</dbReference>
<comment type="caution">
    <text evidence="2">The sequence shown here is derived from an EMBL/GenBank/DDBJ whole genome shotgun (WGS) entry which is preliminary data.</text>
</comment>
<evidence type="ECO:0000256" key="1">
    <source>
        <dbReference type="SAM" id="MobiDB-lite"/>
    </source>
</evidence>
<feature type="region of interest" description="Disordered" evidence="1">
    <location>
        <begin position="243"/>
        <end position="279"/>
    </location>
</feature>
<dbReference type="RefSeq" id="WP_202998873.1">
    <property type="nucleotide sequence ID" value="NZ_JADWYU010000096.1"/>
</dbReference>
<dbReference type="Proteomes" id="UP000604475">
    <property type="component" value="Unassembled WGS sequence"/>
</dbReference>
<dbReference type="GO" id="GO:0016491">
    <property type="term" value="F:oxidoreductase activity"/>
    <property type="evidence" value="ECO:0007669"/>
    <property type="project" value="InterPro"/>
</dbReference>
<evidence type="ECO:0000313" key="3">
    <source>
        <dbReference type="Proteomes" id="UP000604475"/>
    </source>
</evidence>
<dbReference type="PANTHER" id="PTHR23026:SF123">
    <property type="entry name" value="NAD(P)H NITROREDUCTASE RV3131-RELATED"/>
    <property type="match status" value="1"/>
</dbReference>
<evidence type="ECO:0000313" key="2">
    <source>
        <dbReference type="EMBL" id="MBL7627612.1"/>
    </source>
</evidence>
<dbReference type="InterPro" id="IPR000415">
    <property type="entry name" value="Nitroreductase-like"/>
</dbReference>
<dbReference type="Gene3D" id="3.40.109.10">
    <property type="entry name" value="NADH Oxidase"/>
    <property type="match status" value="2"/>
</dbReference>
<organism evidence="2 3">
    <name type="scientific">Frankia nepalensis</name>
    <dbReference type="NCBI Taxonomy" id="1836974"/>
    <lineage>
        <taxon>Bacteria</taxon>
        <taxon>Bacillati</taxon>
        <taxon>Actinomycetota</taxon>
        <taxon>Actinomycetes</taxon>
        <taxon>Frankiales</taxon>
        <taxon>Frankiaceae</taxon>
        <taxon>Frankia</taxon>
    </lineage>
</organism>